<gene>
    <name evidence="2" type="ordered locus">HCH_00813</name>
</gene>
<feature type="signal peptide" evidence="1">
    <location>
        <begin position="1"/>
        <end position="20"/>
    </location>
</feature>
<dbReference type="RefSeq" id="WP_011394784.1">
    <property type="nucleotide sequence ID" value="NC_007645.1"/>
</dbReference>
<dbReference type="HOGENOM" id="CLU_066015_1_0_6"/>
<dbReference type="SUPFAM" id="SSF53850">
    <property type="entry name" value="Periplasmic binding protein-like II"/>
    <property type="match status" value="1"/>
</dbReference>
<name>Q2SNR7_HAHCH</name>
<dbReference type="KEGG" id="hch:HCH_00813"/>
<accession>Q2SNR7</accession>
<organism evidence="2 3">
    <name type="scientific">Hahella chejuensis (strain KCTC 2396)</name>
    <dbReference type="NCBI Taxonomy" id="349521"/>
    <lineage>
        <taxon>Bacteria</taxon>
        <taxon>Pseudomonadati</taxon>
        <taxon>Pseudomonadota</taxon>
        <taxon>Gammaproteobacteria</taxon>
        <taxon>Oceanospirillales</taxon>
        <taxon>Hahellaceae</taxon>
        <taxon>Hahella</taxon>
    </lineage>
</organism>
<evidence type="ECO:0000313" key="3">
    <source>
        <dbReference type="Proteomes" id="UP000000238"/>
    </source>
</evidence>
<dbReference type="EMBL" id="CP000155">
    <property type="protein sequence ID" value="ABC27707.1"/>
    <property type="molecule type" value="Genomic_DNA"/>
</dbReference>
<evidence type="ECO:0000256" key="1">
    <source>
        <dbReference type="SAM" id="SignalP"/>
    </source>
</evidence>
<keyword evidence="1" id="KW-0732">Signal</keyword>
<dbReference type="Gene3D" id="3.40.190.10">
    <property type="entry name" value="Periplasmic binding protein-like II"/>
    <property type="match status" value="2"/>
</dbReference>
<dbReference type="OrthoDB" id="547680at2"/>
<evidence type="ECO:0000313" key="2">
    <source>
        <dbReference type="EMBL" id="ABC27707.1"/>
    </source>
</evidence>
<reference evidence="2 3" key="1">
    <citation type="journal article" date="2005" name="Nucleic Acids Res.">
        <title>Genomic blueprint of Hahella chejuensis, a marine microbe producing an algicidal agent.</title>
        <authorList>
            <person name="Jeong H."/>
            <person name="Yim J.H."/>
            <person name="Lee C."/>
            <person name="Choi S.-H."/>
            <person name="Park Y.K."/>
            <person name="Yoon S.H."/>
            <person name="Hur C.-G."/>
            <person name="Kang H.-Y."/>
            <person name="Kim D."/>
            <person name="Lee H.H."/>
            <person name="Park K.H."/>
            <person name="Park S.-H."/>
            <person name="Park H.-S."/>
            <person name="Lee H.K."/>
            <person name="Oh T.K."/>
            <person name="Kim J.F."/>
        </authorList>
    </citation>
    <scope>NUCLEOTIDE SEQUENCE [LARGE SCALE GENOMIC DNA]</scope>
    <source>
        <strain evidence="2 3">KCTC 2396</strain>
    </source>
</reference>
<proteinExistence type="predicted"/>
<dbReference type="STRING" id="349521.HCH_00813"/>
<feature type="chain" id="PRO_5004215767" evidence="1">
    <location>
        <begin position="21"/>
        <end position="295"/>
    </location>
</feature>
<sequence>MRYLLCLCLSGCLAISAAGAEPVVVRHVGPEDVGDIRKNYFIGLLHLTLEESASDVGPYEMKQIQAPMSQGRAFKSLQEGLVDVVWSMTSEERETNYHAIRIPLMQGLIGYRVLVIRKEDRFKFNAITEPEQLKTLLAYQGHDWPDTQILQANGYRLNASSWYKGLFKLLAQGGFDYFPRSVLEAWDELVALDQDSLMVEESILLHYPTAVYFFVRREDADLAERLRLGLRKAIDNGKFERLLYGFEPHRRALQAVDFKHRRIFQLHNPLLTAQTPLDDKSLWFDVEAYVKNHSR</sequence>
<dbReference type="eggNOG" id="COG0834">
    <property type="taxonomic scope" value="Bacteria"/>
</dbReference>
<dbReference type="Proteomes" id="UP000000238">
    <property type="component" value="Chromosome"/>
</dbReference>
<keyword evidence="3" id="KW-1185">Reference proteome</keyword>
<dbReference type="AlphaFoldDB" id="Q2SNR7"/>
<protein>
    <submittedName>
        <fullName evidence="2">Uncharacterized protein</fullName>
    </submittedName>
</protein>